<dbReference type="Gene3D" id="2.40.50.100">
    <property type="match status" value="1"/>
</dbReference>
<dbReference type="Pfam" id="PF25917">
    <property type="entry name" value="BSH_RND"/>
    <property type="match status" value="1"/>
</dbReference>
<keyword evidence="3" id="KW-0813">Transport</keyword>
<dbReference type="Gene3D" id="1.10.287.470">
    <property type="entry name" value="Helix hairpin bin"/>
    <property type="match status" value="1"/>
</dbReference>
<comment type="similarity">
    <text evidence="2">Belongs to the membrane fusion protein (MFP) (TC 8.A.1) family.</text>
</comment>
<dbReference type="InterPro" id="IPR006143">
    <property type="entry name" value="RND_pump_MFP"/>
</dbReference>
<reference evidence="8 9" key="1">
    <citation type="submission" date="2019-06" db="EMBL/GenBank/DDBJ databases">
        <title>Enrichment of Autotrophic Halophilic Microorganisms from Red Sea Brine Pool Using Microbial Electrosynthesis System.</title>
        <authorList>
            <person name="Alqahtani M.F."/>
            <person name="Bajracharya S."/>
            <person name="Katuri K.P."/>
            <person name="Ali M."/>
            <person name="Saikaly P.E."/>
        </authorList>
    </citation>
    <scope>NUCLEOTIDE SEQUENCE [LARGE SCALE GENOMIC DNA]</scope>
    <source>
        <strain evidence="8">MES6</strain>
    </source>
</reference>
<dbReference type="SUPFAM" id="SSF111369">
    <property type="entry name" value="HlyD-like secretion proteins"/>
    <property type="match status" value="1"/>
</dbReference>
<evidence type="ECO:0000256" key="2">
    <source>
        <dbReference type="ARBA" id="ARBA00009477"/>
    </source>
</evidence>
<evidence type="ECO:0000313" key="9">
    <source>
        <dbReference type="Proteomes" id="UP000483078"/>
    </source>
</evidence>
<dbReference type="RefSeq" id="WP_273249961.1">
    <property type="nucleotide sequence ID" value="NZ_VENJ01000014.1"/>
</dbReference>
<dbReference type="Proteomes" id="UP000483078">
    <property type="component" value="Unassembled WGS sequence"/>
</dbReference>
<feature type="region of interest" description="Disordered" evidence="4">
    <location>
        <begin position="374"/>
        <end position="395"/>
    </location>
</feature>
<dbReference type="PANTHER" id="PTHR30469">
    <property type="entry name" value="MULTIDRUG RESISTANCE PROTEIN MDTA"/>
    <property type="match status" value="1"/>
</dbReference>
<dbReference type="InterPro" id="IPR058627">
    <property type="entry name" value="MdtA-like_C"/>
</dbReference>
<evidence type="ECO:0000259" key="6">
    <source>
        <dbReference type="Pfam" id="PF25954"/>
    </source>
</evidence>
<evidence type="ECO:0000313" key="8">
    <source>
        <dbReference type="EMBL" id="MTJ05129.1"/>
    </source>
</evidence>
<dbReference type="Gene3D" id="2.40.30.170">
    <property type="match status" value="1"/>
</dbReference>
<dbReference type="GO" id="GO:0015562">
    <property type="term" value="F:efflux transmembrane transporter activity"/>
    <property type="evidence" value="ECO:0007669"/>
    <property type="project" value="TreeGrafter"/>
</dbReference>
<feature type="domain" description="CusB-like beta-barrel" evidence="6">
    <location>
        <begin position="229"/>
        <end position="300"/>
    </location>
</feature>
<organism evidence="8 9">
    <name type="scientific">Sediminimonas qiaohouensis</name>
    <dbReference type="NCBI Taxonomy" id="552061"/>
    <lineage>
        <taxon>Bacteria</taxon>
        <taxon>Pseudomonadati</taxon>
        <taxon>Pseudomonadota</taxon>
        <taxon>Alphaproteobacteria</taxon>
        <taxon>Rhodobacterales</taxon>
        <taxon>Roseobacteraceae</taxon>
        <taxon>Sediminimonas</taxon>
    </lineage>
</organism>
<evidence type="ECO:0000259" key="7">
    <source>
        <dbReference type="Pfam" id="PF25967"/>
    </source>
</evidence>
<dbReference type="EMBL" id="VENJ01000014">
    <property type="protein sequence ID" value="MTJ05129.1"/>
    <property type="molecule type" value="Genomic_DNA"/>
</dbReference>
<feature type="domain" description="Multidrug resistance protein MdtA-like barrel-sandwich hybrid" evidence="5">
    <location>
        <begin position="94"/>
        <end position="222"/>
    </location>
</feature>
<dbReference type="InterPro" id="IPR058792">
    <property type="entry name" value="Beta-barrel_RND_2"/>
</dbReference>
<accession>A0A7C9HBD5</accession>
<comment type="caution">
    <text evidence="8">The sequence shown here is derived from an EMBL/GenBank/DDBJ whole genome shotgun (WGS) entry which is preliminary data.</text>
</comment>
<dbReference type="FunFam" id="2.40.30.170:FF:000010">
    <property type="entry name" value="Efflux RND transporter periplasmic adaptor subunit"/>
    <property type="match status" value="1"/>
</dbReference>
<gene>
    <name evidence="8" type="ORF">FH759_10625</name>
</gene>
<dbReference type="Gene3D" id="2.40.420.20">
    <property type="match status" value="1"/>
</dbReference>
<dbReference type="Pfam" id="PF25954">
    <property type="entry name" value="Beta-barrel_RND_2"/>
    <property type="match status" value="1"/>
</dbReference>
<dbReference type="Pfam" id="PF25967">
    <property type="entry name" value="RND-MFP_C"/>
    <property type="match status" value="1"/>
</dbReference>
<comment type="subcellular location">
    <subcellularLocation>
        <location evidence="1">Cell envelope</location>
    </subcellularLocation>
</comment>
<feature type="domain" description="Multidrug resistance protein MdtA-like C-terminal permuted SH3" evidence="7">
    <location>
        <begin position="313"/>
        <end position="364"/>
    </location>
</feature>
<protein>
    <submittedName>
        <fullName evidence="8">Efflux RND transporter periplasmic adaptor subunit</fullName>
    </submittedName>
</protein>
<dbReference type="InterPro" id="IPR058625">
    <property type="entry name" value="MdtA-like_BSH"/>
</dbReference>
<dbReference type="AlphaFoldDB" id="A0A7C9HBD5"/>
<evidence type="ECO:0000256" key="1">
    <source>
        <dbReference type="ARBA" id="ARBA00004196"/>
    </source>
</evidence>
<evidence type="ECO:0000256" key="3">
    <source>
        <dbReference type="ARBA" id="ARBA00022448"/>
    </source>
</evidence>
<name>A0A7C9HBD5_9RHOB</name>
<dbReference type="NCBIfam" id="TIGR01730">
    <property type="entry name" value="RND_mfp"/>
    <property type="match status" value="1"/>
</dbReference>
<proteinExistence type="inferred from homology"/>
<evidence type="ECO:0000256" key="4">
    <source>
        <dbReference type="SAM" id="MobiDB-lite"/>
    </source>
</evidence>
<dbReference type="PANTHER" id="PTHR30469:SF36">
    <property type="entry name" value="BLL3903 PROTEIN"/>
    <property type="match status" value="1"/>
</dbReference>
<dbReference type="GO" id="GO:1990281">
    <property type="term" value="C:efflux pump complex"/>
    <property type="evidence" value="ECO:0007669"/>
    <property type="project" value="TreeGrafter"/>
</dbReference>
<evidence type="ECO:0000259" key="5">
    <source>
        <dbReference type="Pfam" id="PF25917"/>
    </source>
</evidence>
<sequence>MTALFSALRQLVLILLLIGVAAWGWITYVPGAAEWLNRTGLPDALGVDVAAKQQPKQSSSASRRSQAVSVVLDTVTSGALNDRITAIGDGRARRAVTIRSQTTGRVDSIEFPPGAPVEKGAVIVRLENEAERIALESARIALDKAVDDVERLSRLEVSGTVSEVRFREAILARRNAELQVRQAEFDLSQRVIRAPIDGRIGIYEIEVGDRITAQDPLATVTDRSGLLIDFRVPERIIGQVQTGMAVKLRPLAQPGRTLTGHISTIDTVVDRASRTLRIRAELDNRSDTLRPGMAFEVNLTLPGQSFPAVDPLAVQWSNEGSFVWAARAGKAVRVPVKIRQRNSDSVLVEGDLQAGEQVVIEGVQVLRPGVELRSTTDTSGALRGAPRLANSARRT</sequence>